<protein>
    <recommendedName>
        <fullName evidence="3">SCP domain-containing protein</fullName>
    </recommendedName>
</protein>
<organism evidence="4 5">
    <name type="scientific">Candidatus Nomurabacteria bacterium RIFCSPLOWO2_01_FULL_41_21</name>
    <dbReference type="NCBI Taxonomy" id="1801776"/>
    <lineage>
        <taxon>Bacteria</taxon>
        <taxon>Candidatus Nomuraibacteriota</taxon>
    </lineage>
</organism>
<comment type="caution">
    <text evidence="4">The sequence shown here is derived from an EMBL/GenBank/DDBJ whole genome shotgun (WGS) entry which is preliminary data.</text>
</comment>
<feature type="compositionally biased region" description="Pro residues" evidence="1">
    <location>
        <begin position="220"/>
        <end position="241"/>
    </location>
</feature>
<dbReference type="PANTHER" id="PTHR31157">
    <property type="entry name" value="SCP DOMAIN-CONTAINING PROTEIN"/>
    <property type="match status" value="1"/>
</dbReference>
<dbReference type="AlphaFoldDB" id="A0A1F6X2W4"/>
<name>A0A1F6X2W4_9BACT</name>
<proteinExistence type="predicted"/>
<evidence type="ECO:0000259" key="3">
    <source>
        <dbReference type="Pfam" id="PF00188"/>
    </source>
</evidence>
<feature type="domain" description="SCP" evidence="3">
    <location>
        <begin position="65"/>
        <end position="181"/>
    </location>
</feature>
<dbReference type="Gene3D" id="3.40.33.10">
    <property type="entry name" value="CAP"/>
    <property type="match status" value="1"/>
</dbReference>
<evidence type="ECO:0000313" key="5">
    <source>
        <dbReference type="Proteomes" id="UP000176423"/>
    </source>
</evidence>
<dbReference type="PANTHER" id="PTHR31157:SF1">
    <property type="entry name" value="SCP DOMAIN-CONTAINING PROTEIN"/>
    <property type="match status" value="1"/>
</dbReference>
<evidence type="ECO:0000256" key="1">
    <source>
        <dbReference type="SAM" id="MobiDB-lite"/>
    </source>
</evidence>
<reference evidence="4 5" key="1">
    <citation type="journal article" date="2016" name="Nat. Commun.">
        <title>Thousands of microbial genomes shed light on interconnected biogeochemical processes in an aquifer system.</title>
        <authorList>
            <person name="Anantharaman K."/>
            <person name="Brown C.T."/>
            <person name="Hug L.A."/>
            <person name="Sharon I."/>
            <person name="Castelle C.J."/>
            <person name="Probst A.J."/>
            <person name="Thomas B.C."/>
            <person name="Singh A."/>
            <person name="Wilkins M.J."/>
            <person name="Karaoz U."/>
            <person name="Brodie E.L."/>
            <person name="Williams K.H."/>
            <person name="Hubbard S.S."/>
            <person name="Banfield J.F."/>
        </authorList>
    </citation>
    <scope>NUCLEOTIDE SEQUENCE [LARGE SCALE GENOMIC DNA]</scope>
</reference>
<feature type="transmembrane region" description="Helical" evidence="2">
    <location>
        <begin position="27"/>
        <end position="49"/>
    </location>
</feature>
<keyword evidence="2" id="KW-1133">Transmembrane helix</keyword>
<evidence type="ECO:0000313" key="4">
    <source>
        <dbReference type="EMBL" id="OGI88445.1"/>
    </source>
</evidence>
<dbReference type="CDD" id="cd05379">
    <property type="entry name" value="CAP_bacterial"/>
    <property type="match status" value="1"/>
</dbReference>
<keyword evidence="2" id="KW-0472">Membrane</keyword>
<dbReference type="STRING" id="1801776.A2914_02350"/>
<dbReference type="InterPro" id="IPR014044">
    <property type="entry name" value="CAP_dom"/>
</dbReference>
<keyword evidence="2" id="KW-0812">Transmembrane</keyword>
<dbReference type="Proteomes" id="UP000176423">
    <property type="component" value="Unassembled WGS sequence"/>
</dbReference>
<feature type="transmembrane region" description="Helical" evidence="2">
    <location>
        <begin position="296"/>
        <end position="315"/>
    </location>
</feature>
<sequence length="366" mass="40409">MFKWFKKYFVPHEHNEFRPHFLRHETVFAFLLFIIILELGFLVQVFIVFDKTKFLAAVLPGVLTALTNEERQDLSLPPLTENELLTKAAVLKAEDMAEKGYFAHTSPDGKSPWYWLAEVGYSYKSAGENLAVNFFESSDVSRAWMNSPTHRANIVKENYTEIGIGIASGVYQGRHTVFVAQFFGTPLAFASTNTSSATPTPTPNVGTTQVAPIKAIPPTTTAPPKPAPVSPPVTPAPTPQPSPTLVAVNDPILNAPTEIIVLGEETITSATTLKNENKIISWARRVLTSPLESITYVYAGIALLFVFALLMFLFIKSELQHPKVIARGFSLIAVIVFLLFVNIKIIHTETLVPENLTANTINTIAR</sequence>
<dbReference type="Pfam" id="PF00188">
    <property type="entry name" value="CAP"/>
    <property type="match status" value="1"/>
</dbReference>
<accession>A0A1F6X2W4</accession>
<feature type="region of interest" description="Disordered" evidence="1">
    <location>
        <begin position="216"/>
        <end position="241"/>
    </location>
</feature>
<dbReference type="EMBL" id="MFVA01000016">
    <property type="protein sequence ID" value="OGI88445.1"/>
    <property type="molecule type" value="Genomic_DNA"/>
</dbReference>
<feature type="transmembrane region" description="Helical" evidence="2">
    <location>
        <begin position="324"/>
        <end position="346"/>
    </location>
</feature>
<gene>
    <name evidence="4" type="ORF">A2914_02350</name>
</gene>
<evidence type="ECO:0000256" key="2">
    <source>
        <dbReference type="SAM" id="Phobius"/>
    </source>
</evidence>
<dbReference type="SUPFAM" id="SSF55797">
    <property type="entry name" value="PR-1-like"/>
    <property type="match status" value="1"/>
</dbReference>
<dbReference type="InterPro" id="IPR035940">
    <property type="entry name" value="CAP_sf"/>
</dbReference>